<sequence>MALPDYYSVLNCKPTASQSQIRDAYKRAALATHPDRFPQSSTAAETATRDFQRVSDAYFVLGNHERRAEYDRNRKDEQASAGPPPAPPSSYFATDEDRQRTYQDEFRAAFEEMFRDSEFDTASFARGDNTFPTGEEEEEAAAAAGGASSRKFYTILAGLAGGVLGFTIANVPGALAGLAIGAKLGNIRDTKGKSVYEVFQELPREDRARVLAQMAQKVFSHVEL</sequence>
<evidence type="ECO:0000313" key="2">
    <source>
        <dbReference type="Proteomes" id="UP001433508"/>
    </source>
</evidence>
<comment type="caution">
    <text evidence="1">The sequence shown here is derived from an EMBL/GenBank/DDBJ whole genome shotgun (WGS) entry which is preliminary data.</text>
</comment>
<accession>A0ACC3T214</accession>
<protein>
    <submittedName>
        <fullName evidence="1">DnaJ domain-containing protein</fullName>
    </submittedName>
</protein>
<reference evidence="2" key="1">
    <citation type="journal article" date="2024" name="Front. Bioeng. Biotechnol.">
        <title>Genome-scale model development and genomic sequencing of the oleaginous clade Lipomyces.</title>
        <authorList>
            <person name="Czajka J.J."/>
            <person name="Han Y."/>
            <person name="Kim J."/>
            <person name="Mondo S.J."/>
            <person name="Hofstad B.A."/>
            <person name="Robles A."/>
            <person name="Haridas S."/>
            <person name="Riley R."/>
            <person name="LaButti K."/>
            <person name="Pangilinan J."/>
            <person name="Andreopoulos W."/>
            <person name="Lipzen A."/>
            <person name="Yan J."/>
            <person name="Wang M."/>
            <person name="Ng V."/>
            <person name="Grigoriev I.V."/>
            <person name="Spatafora J.W."/>
            <person name="Magnuson J.K."/>
            <person name="Baker S.E."/>
            <person name="Pomraning K.R."/>
        </authorList>
    </citation>
    <scope>NUCLEOTIDE SEQUENCE [LARGE SCALE GENOMIC DNA]</scope>
    <source>
        <strain evidence="2">CBS 7786</strain>
    </source>
</reference>
<name>A0ACC3T214_LIPKO</name>
<dbReference type="EMBL" id="MU971365">
    <property type="protein sequence ID" value="KAK9237720.1"/>
    <property type="molecule type" value="Genomic_DNA"/>
</dbReference>
<keyword evidence="2" id="KW-1185">Reference proteome</keyword>
<proteinExistence type="predicted"/>
<dbReference type="Proteomes" id="UP001433508">
    <property type="component" value="Unassembled WGS sequence"/>
</dbReference>
<organism evidence="1 2">
    <name type="scientific">Lipomyces kononenkoae</name>
    <name type="common">Yeast</name>
    <dbReference type="NCBI Taxonomy" id="34357"/>
    <lineage>
        <taxon>Eukaryota</taxon>
        <taxon>Fungi</taxon>
        <taxon>Dikarya</taxon>
        <taxon>Ascomycota</taxon>
        <taxon>Saccharomycotina</taxon>
        <taxon>Lipomycetes</taxon>
        <taxon>Lipomycetales</taxon>
        <taxon>Lipomycetaceae</taxon>
        <taxon>Lipomyces</taxon>
    </lineage>
</organism>
<evidence type="ECO:0000313" key="1">
    <source>
        <dbReference type="EMBL" id="KAK9237720.1"/>
    </source>
</evidence>
<gene>
    <name evidence="1" type="ORF">V1525DRAFT_403166</name>
</gene>